<dbReference type="EMBL" id="UYRR01014763">
    <property type="protein sequence ID" value="VDK27460.1"/>
    <property type="molecule type" value="Genomic_DNA"/>
</dbReference>
<organism evidence="3">
    <name type="scientific">Anisakis simplex</name>
    <name type="common">Herring worm</name>
    <dbReference type="NCBI Taxonomy" id="6269"/>
    <lineage>
        <taxon>Eukaryota</taxon>
        <taxon>Metazoa</taxon>
        <taxon>Ecdysozoa</taxon>
        <taxon>Nematoda</taxon>
        <taxon>Chromadorea</taxon>
        <taxon>Rhabditida</taxon>
        <taxon>Spirurina</taxon>
        <taxon>Ascaridomorpha</taxon>
        <taxon>Ascaridoidea</taxon>
        <taxon>Anisakidae</taxon>
        <taxon>Anisakis</taxon>
        <taxon>Anisakis simplex complex</taxon>
    </lineage>
</organism>
<dbReference type="Pfam" id="PF12150">
    <property type="entry name" value="MFP2b"/>
    <property type="match status" value="1"/>
</dbReference>
<dbReference type="SUPFAM" id="SSF141739">
    <property type="entry name" value="MFPT repeat-like"/>
    <property type="match status" value="1"/>
</dbReference>
<reference evidence="1 2" key="2">
    <citation type="submission" date="2018-11" db="EMBL/GenBank/DDBJ databases">
        <authorList>
            <consortium name="Pathogen Informatics"/>
        </authorList>
    </citation>
    <scope>NUCLEOTIDE SEQUENCE [LARGE SCALE GENOMIC DNA]</scope>
</reference>
<dbReference type="InterPro" id="IPR021010">
    <property type="entry name" value="Cytosolic_motility_protein"/>
</dbReference>
<keyword evidence="2" id="KW-1185">Reference proteome</keyword>
<dbReference type="Proteomes" id="UP000267096">
    <property type="component" value="Unassembled WGS sequence"/>
</dbReference>
<name>A0A0M3JGW4_ANISI</name>
<proteinExistence type="predicted"/>
<evidence type="ECO:0000313" key="1">
    <source>
        <dbReference type="EMBL" id="VDK27460.1"/>
    </source>
</evidence>
<evidence type="ECO:0000313" key="2">
    <source>
        <dbReference type="Proteomes" id="UP000267096"/>
    </source>
</evidence>
<reference evidence="3" key="1">
    <citation type="submission" date="2017-02" db="UniProtKB">
        <authorList>
            <consortium name="WormBaseParasite"/>
        </authorList>
    </citation>
    <scope>IDENTIFICATION</scope>
</reference>
<sequence>MDSGLRGLSERNHFALCDHLGRKTNSWQGIVKQPCFLHINHQLDEIVFQVDIRNEKASSAFNGKENIIVGPAVQPQMVLCRKPKPGYKFD</sequence>
<gene>
    <name evidence="1" type="ORF">ASIM_LOCUS6650</name>
</gene>
<dbReference type="AlphaFoldDB" id="A0A0M3JGW4"/>
<protein>
    <submittedName>
        <fullName evidence="3">DUF1899 domain-containing protein</fullName>
    </submittedName>
</protein>
<evidence type="ECO:0000313" key="3">
    <source>
        <dbReference type="WBParaSite" id="ASIM_0000687201-mRNA-1"/>
    </source>
</evidence>
<dbReference type="WBParaSite" id="ASIM_0000687201-mRNA-1">
    <property type="protein sequence ID" value="ASIM_0000687201-mRNA-1"/>
    <property type="gene ID" value="ASIM_0000687201"/>
</dbReference>
<accession>A0A0M3JGW4</accession>